<accession>E0E4Y0</accession>
<feature type="chain" id="PRO_5003133912" evidence="1">
    <location>
        <begin position="26"/>
        <end position="353"/>
    </location>
</feature>
<organism evidence="2 3">
    <name type="scientific">Peptostreptococcus stomatis DSM 17678</name>
    <dbReference type="NCBI Taxonomy" id="596315"/>
    <lineage>
        <taxon>Bacteria</taxon>
        <taxon>Bacillati</taxon>
        <taxon>Bacillota</taxon>
        <taxon>Clostridia</taxon>
        <taxon>Peptostreptococcales</taxon>
        <taxon>Peptostreptococcaceae</taxon>
        <taxon>Peptostreptococcus</taxon>
    </lineage>
</organism>
<dbReference type="GeneID" id="84801355"/>
<dbReference type="InterPro" id="IPR007253">
    <property type="entry name" value="Cell_wall-bd_2"/>
</dbReference>
<feature type="signal peptide" evidence="1">
    <location>
        <begin position="1"/>
        <end position="25"/>
    </location>
</feature>
<dbReference type="Gene3D" id="3.40.50.12090">
    <property type="match status" value="1"/>
</dbReference>
<keyword evidence="3" id="KW-1185">Reference proteome</keyword>
<comment type="caution">
    <text evidence="2">The sequence shown here is derived from an EMBL/GenBank/DDBJ whole genome shotgun (WGS) entry which is preliminary data.</text>
</comment>
<dbReference type="OrthoDB" id="1749656at2"/>
<evidence type="ECO:0000313" key="3">
    <source>
        <dbReference type="Proteomes" id="UP000003244"/>
    </source>
</evidence>
<dbReference type="InterPro" id="IPR051922">
    <property type="entry name" value="Bact_Sporulation_Assoc"/>
</dbReference>
<name>E0E4Y0_9FIRM</name>
<evidence type="ECO:0000256" key="1">
    <source>
        <dbReference type="SAM" id="SignalP"/>
    </source>
</evidence>
<proteinExistence type="predicted"/>
<keyword evidence="1" id="KW-0732">Signal</keyword>
<reference evidence="2 3" key="1">
    <citation type="submission" date="2010-08" db="EMBL/GenBank/DDBJ databases">
        <authorList>
            <person name="Harkins D.M."/>
            <person name="Madupu R."/>
            <person name="Durkin A.S."/>
            <person name="Torralba M."/>
            <person name="Methe B."/>
            <person name="Sutton G.G."/>
            <person name="Nelson K.E."/>
        </authorList>
    </citation>
    <scope>NUCLEOTIDE SEQUENCE [LARGE SCALE GENOMIC DNA]</scope>
    <source>
        <strain evidence="2 3">DSM 17678</strain>
    </source>
</reference>
<dbReference type="PANTHER" id="PTHR30032">
    <property type="entry name" value="N-ACETYLMURAMOYL-L-ALANINE AMIDASE-RELATED"/>
    <property type="match status" value="1"/>
</dbReference>
<evidence type="ECO:0000313" key="2">
    <source>
        <dbReference type="EMBL" id="EFM64070.1"/>
    </source>
</evidence>
<dbReference type="Pfam" id="PF04122">
    <property type="entry name" value="CW_binding_2"/>
    <property type="match status" value="2"/>
</dbReference>
<dbReference type="PANTHER" id="PTHR30032:SF8">
    <property type="entry name" value="GERMINATION-SPECIFIC N-ACETYLMURAMOYL-L-ALANINE AMIDASE"/>
    <property type="match status" value="1"/>
</dbReference>
<dbReference type="STRING" id="596315.HMPREF0634_0875"/>
<gene>
    <name evidence="2" type="ORF">HMPREF0634_0875</name>
</gene>
<protein>
    <submittedName>
        <fullName evidence="2">Putative cell wall binding repeat 2</fullName>
    </submittedName>
</protein>
<sequence>MIKGLKKSLILSCALAFLLPSVASADRYVTRFAGADRYETAIEVQENYFGKSYASQAVLAPGNDFRTALYGSYMATALKAPFYIVPKSGISKSILNRLKINDVDRVYIMGDYKLLNNSLEKTLKANRFKYSRFYDRYEGKDFLSIANDMDLTLFSILFPDIHFRGDLSNGILVNDQKFPDLLSSIPFVAKLMREQGTCFVGSYKLNMNDNLEGWRFIIGGNDSIPKKVKTYPEDLDGLNTHDKDYFGKGSDLYTGRISGPDRYKTAVEIAKAYKTVLKPYINTAVIVDSTNYPDALASGTVANFSNGVILLTRPDKLNEDTKAFIQANDIKNIIIVGGEKSVSKKVENELKGL</sequence>
<dbReference type="AlphaFoldDB" id="E0E4Y0"/>
<dbReference type="RefSeq" id="WP_007791059.1">
    <property type="nucleotide sequence ID" value="NZ_ADGQ01000071.1"/>
</dbReference>
<dbReference type="eggNOG" id="COG2247">
    <property type="taxonomic scope" value="Bacteria"/>
</dbReference>
<dbReference type="Proteomes" id="UP000003244">
    <property type="component" value="Unassembled WGS sequence"/>
</dbReference>
<dbReference type="EMBL" id="ADGQ01000071">
    <property type="protein sequence ID" value="EFM64070.1"/>
    <property type="molecule type" value="Genomic_DNA"/>
</dbReference>